<comment type="subcellular location">
    <subcellularLocation>
        <location evidence="1">Cell outer membrane</location>
        <topology evidence="1">Multi-pass membrane protein</topology>
    </subcellularLocation>
</comment>
<dbReference type="GO" id="GO:0015288">
    <property type="term" value="F:porin activity"/>
    <property type="evidence" value="ECO:0007669"/>
    <property type="project" value="UniProtKB-KW"/>
</dbReference>
<evidence type="ECO:0000313" key="12">
    <source>
        <dbReference type="EMBL" id="MRW87498.1"/>
    </source>
</evidence>
<dbReference type="GO" id="GO:0009279">
    <property type="term" value="C:cell outer membrane"/>
    <property type="evidence" value="ECO:0007669"/>
    <property type="project" value="UniProtKB-SubCell"/>
</dbReference>
<dbReference type="CDD" id="cd00342">
    <property type="entry name" value="gram_neg_porins"/>
    <property type="match status" value="1"/>
</dbReference>
<dbReference type="PRINTS" id="PR00182">
    <property type="entry name" value="ECOLNEIPORIN"/>
</dbReference>
<reference evidence="12 13" key="1">
    <citation type="submission" date="2019-11" db="EMBL/GenBank/DDBJ databases">
        <title>Novel species isolated from a subtropical stream in China.</title>
        <authorList>
            <person name="Lu H."/>
        </authorList>
    </citation>
    <scope>NUCLEOTIDE SEQUENCE [LARGE SCALE GENOMIC DNA]</scope>
    <source>
        <strain evidence="12 13">FT26W</strain>
    </source>
</reference>
<dbReference type="InterPro" id="IPR033900">
    <property type="entry name" value="Gram_neg_porin_domain"/>
</dbReference>
<dbReference type="SUPFAM" id="SSF56935">
    <property type="entry name" value="Porins"/>
    <property type="match status" value="1"/>
</dbReference>
<dbReference type="InterPro" id="IPR050298">
    <property type="entry name" value="Gram-neg_bact_OMP"/>
</dbReference>
<evidence type="ECO:0000256" key="6">
    <source>
        <dbReference type="ARBA" id="ARBA00022729"/>
    </source>
</evidence>
<dbReference type="InterPro" id="IPR002299">
    <property type="entry name" value="Porin_Neis"/>
</dbReference>
<dbReference type="AlphaFoldDB" id="A0A844D5Z2"/>
<dbReference type="EMBL" id="WKJL01000028">
    <property type="protein sequence ID" value="MRW87498.1"/>
    <property type="molecule type" value="Genomic_DNA"/>
</dbReference>
<dbReference type="PRINTS" id="PR00184">
    <property type="entry name" value="NEISSPPORIN"/>
</dbReference>
<keyword evidence="8" id="KW-0626">Porin</keyword>
<keyword evidence="5" id="KW-0812">Transmembrane</keyword>
<evidence type="ECO:0000259" key="11">
    <source>
        <dbReference type="Pfam" id="PF13609"/>
    </source>
</evidence>
<proteinExistence type="predicted"/>
<dbReference type="Gene3D" id="2.40.160.10">
    <property type="entry name" value="Porin"/>
    <property type="match status" value="1"/>
</dbReference>
<evidence type="ECO:0000256" key="2">
    <source>
        <dbReference type="ARBA" id="ARBA00011233"/>
    </source>
</evidence>
<comment type="caution">
    <text evidence="12">The sequence shown here is derived from an EMBL/GenBank/DDBJ whole genome shotgun (WGS) entry which is preliminary data.</text>
</comment>
<dbReference type="Proteomes" id="UP000439986">
    <property type="component" value="Unassembled WGS sequence"/>
</dbReference>
<keyword evidence="10" id="KW-0998">Cell outer membrane</keyword>
<dbReference type="PANTHER" id="PTHR34501:SF9">
    <property type="entry name" value="MAJOR OUTER MEMBRANE PROTEIN P.IA"/>
    <property type="match status" value="1"/>
</dbReference>
<keyword evidence="9" id="KW-0472">Membrane</keyword>
<keyword evidence="4" id="KW-1134">Transmembrane beta strand</keyword>
<dbReference type="Pfam" id="PF13609">
    <property type="entry name" value="Porin_4"/>
    <property type="match status" value="1"/>
</dbReference>
<protein>
    <submittedName>
        <fullName evidence="12">Porin</fullName>
    </submittedName>
</protein>
<gene>
    <name evidence="12" type="ORF">GJ698_25845</name>
</gene>
<feature type="domain" description="Porin" evidence="11">
    <location>
        <begin position="5"/>
        <end position="288"/>
    </location>
</feature>
<evidence type="ECO:0000256" key="10">
    <source>
        <dbReference type="ARBA" id="ARBA00023237"/>
    </source>
</evidence>
<evidence type="ECO:0000313" key="13">
    <source>
        <dbReference type="Proteomes" id="UP000439986"/>
    </source>
</evidence>
<name>A0A844D5Z2_9BURK</name>
<evidence type="ECO:0000256" key="3">
    <source>
        <dbReference type="ARBA" id="ARBA00022448"/>
    </source>
</evidence>
<keyword evidence="3" id="KW-0813">Transport</keyword>
<evidence type="ECO:0000256" key="7">
    <source>
        <dbReference type="ARBA" id="ARBA00023065"/>
    </source>
</evidence>
<keyword evidence="13" id="KW-1185">Reference proteome</keyword>
<evidence type="ECO:0000256" key="8">
    <source>
        <dbReference type="ARBA" id="ARBA00023114"/>
    </source>
</evidence>
<dbReference type="GO" id="GO:0034220">
    <property type="term" value="P:monoatomic ion transmembrane transport"/>
    <property type="evidence" value="ECO:0007669"/>
    <property type="project" value="InterPro"/>
</dbReference>
<sequence>MSLTRGVGSASRLGFKGNEDLGGGLDAVFVLESGVKVDTGESDVAGSAFNRQALVGLSSKQYGALTLGRQKTALYKALAEVGDPFGLGYAGSAKNLFPLAGPNTRTSNTVAYATPSLSGWSGEVTYSQGEQQGDQAAGRQYGGAVAYSNGTLNARLVYNNRNSDSVPAGAAPVSRDLGHNVLFVANYDFQIVKAFLALGQDKGFNSAVLPVANAYGYQDAPKPTTDSRDLLIGATLPLGPRGTLMTSFLHKDDRQWNQDASQLAVGYSYAWSKRTSTYVAYAKIRNQHGAGYTVGNDTEAGSGDAAFNLGVRQLF</sequence>
<evidence type="ECO:0000256" key="5">
    <source>
        <dbReference type="ARBA" id="ARBA00022692"/>
    </source>
</evidence>
<comment type="subunit">
    <text evidence="2">Homotrimer.</text>
</comment>
<evidence type="ECO:0000256" key="1">
    <source>
        <dbReference type="ARBA" id="ARBA00004571"/>
    </source>
</evidence>
<dbReference type="PANTHER" id="PTHR34501">
    <property type="entry name" value="PROTEIN YDDL-RELATED"/>
    <property type="match status" value="1"/>
</dbReference>
<keyword evidence="6" id="KW-0732">Signal</keyword>
<keyword evidence="7" id="KW-0406">Ion transport</keyword>
<evidence type="ECO:0000256" key="4">
    <source>
        <dbReference type="ARBA" id="ARBA00022452"/>
    </source>
</evidence>
<accession>A0A844D5Z2</accession>
<dbReference type="GO" id="GO:0046930">
    <property type="term" value="C:pore complex"/>
    <property type="evidence" value="ECO:0007669"/>
    <property type="project" value="UniProtKB-KW"/>
</dbReference>
<evidence type="ECO:0000256" key="9">
    <source>
        <dbReference type="ARBA" id="ARBA00023136"/>
    </source>
</evidence>
<dbReference type="InterPro" id="IPR023614">
    <property type="entry name" value="Porin_dom_sf"/>
</dbReference>
<dbReference type="InterPro" id="IPR001702">
    <property type="entry name" value="Porin_Gram-ve"/>
</dbReference>
<organism evidence="12 13">
    <name type="scientific">Duganella aquatilis</name>
    <dbReference type="NCBI Taxonomy" id="2666082"/>
    <lineage>
        <taxon>Bacteria</taxon>
        <taxon>Pseudomonadati</taxon>
        <taxon>Pseudomonadota</taxon>
        <taxon>Betaproteobacteria</taxon>
        <taxon>Burkholderiales</taxon>
        <taxon>Oxalobacteraceae</taxon>
        <taxon>Telluria group</taxon>
        <taxon>Duganella</taxon>
    </lineage>
</organism>